<feature type="signal peptide" evidence="2">
    <location>
        <begin position="1"/>
        <end position="22"/>
    </location>
</feature>
<dbReference type="Proteomes" id="UP001347796">
    <property type="component" value="Unassembled WGS sequence"/>
</dbReference>
<evidence type="ECO:0000256" key="2">
    <source>
        <dbReference type="SAM" id="SignalP"/>
    </source>
</evidence>
<protein>
    <submittedName>
        <fullName evidence="3">Uncharacterized protein</fullName>
    </submittedName>
</protein>
<feature type="compositionally biased region" description="Polar residues" evidence="1">
    <location>
        <begin position="1340"/>
        <end position="1351"/>
    </location>
</feature>
<feature type="compositionally biased region" description="Polar residues" evidence="1">
    <location>
        <begin position="1078"/>
        <end position="1095"/>
    </location>
</feature>
<evidence type="ECO:0000256" key="1">
    <source>
        <dbReference type="SAM" id="MobiDB-lite"/>
    </source>
</evidence>
<feature type="compositionally biased region" description="Basic and acidic residues" evidence="1">
    <location>
        <begin position="123"/>
        <end position="141"/>
    </location>
</feature>
<feature type="region of interest" description="Disordered" evidence="1">
    <location>
        <begin position="85"/>
        <end position="141"/>
    </location>
</feature>
<organism evidence="3 4">
    <name type="scientific">Patella caerulea</name>
    <name type="common">Rayed Mediterranean limpet</name>
    <dbReference type="NCBI Taxonomy" id="87958"/>
    <lineage>
        <taxon>Eukaryota</taxon>
        <taxon>Metazoa</taxon>
        <taxon>Spiralia</taxon>
        <taxon>Lophotrochozoa</taxon>
        <taxon>Mollusca</taxon>
        <taxon>Gastropoda</taxon>
        <taxon>Patellogastropoda</taxon>
        <taxon>Patelloidea</taxon>
        <taxon>Patellidae</taxon>
        <taxon>Patella</taxon>
    </lineage>
</organism>
<feature type="compositionally biased region" description="Polar residues" evidence="1">
    <location>
        <begin position="1046"/>
        <end position="1071"/>
    </location>
</feature>
<feature type="compositionally biased region" description="Polar residues" evidence="1">
    <location>
        <begin position="589"/>
        <end position="602"/>
    </location>
</feature>
<comment type="caution">
    <text evidence="3">The sequence shown here is derived from an EMBL/GenBank/DDBJ whole genome shotgun (WGS) entry which is preliminary data.</text>
</comment>
<feature type="chain" id="PRO_5042933975" evidence="2">
    <location>
        <begin position="23"/>
        <end position="1475"/>
    </location>
</feature>
<feature type="region of interest" description="Disordered" evidence="1">
    <location>
        <begin position="1328"/>
        <end position="1351"/>
    </location>
</feature>
<feature type="compositionally biased region" description="Low complexity" evidence="1">
    <location>
        <begin position="450"/>
        <end position="463"/>
    </location>
</feature>
<proteinExistence type="predicted"/>
<feature type="compositionally biased region" description="Polar residues" evidence="1">
    <location>
        <begin position="714"/>
        <end position="746"/>
    </location>
</feature>
<keyword evidence="2" id="KW-0732">Signal</keyword>
<feature type="region of interest" description="Disordered" evidence="1">
    <location>
        <begin position="31"/>
        <end position="53"/>
    </location>
</feature>
<feature type="region of interest" description="Disordered" evidence="1">
    <location>
        <begin position="673"/>
        <end position="782"/>
    </location>
</feature>
<feature type="region of interest" description="Disordered" evidence="1">
    <location>
        <begin position="449"/>
        <end position="514"/>
    </location>
</feature>
<feature type="compositionally biased region" description="Basic and acidic residues" evidence="1">
    <location>
        <begin position="482"/>
        <end position="499"/>
    </location>
</feature>
<feature type="region of interest" description="Disordered" evidence="1">
    <location>
        <begin position="1140"/>
        <end position="1195"/>
    </location>
</feature>
<evidence type="ECO:0000313" key="4">
    <source>
        <dbReference type="Proteomes" id="UP001347796"/>
    </source>
</evidence>
<feature type="region of interest" description="Disordered" evidence="1">
    <location>
        <begin position="365"/>
        <end position="386"/>
    </location>
</feature>
<feature type="region of interest" description="Disordered" evidence="1">
    <location>
        <begin position="571"/>
        <end position="602"/>
    </location>
</feature>
<accession>A0AAN8JAE3</accession>
<reference evidence="3 4" key="1">
    <citation type="submission" date="2024-01" db="EMBL/GenBank/DDBJ databases">
        <title>The genome of the rayed Mediterranean limpet Patella caerulea (Linnaeus, 1758).</title>
        <authorList>
            <person name="Anh-Thu Weber A."/>
            <person name="Halstead-Nussloch G."/>
        </authorList>
    </citation>
    <scope>NUCLEOTIDE SEQUENCE [LARGE SCALE GENOMIC DNA]</scope>
    <source>
        <strain evidence="3">AATW-2023a</strain>
        <tissue evidence="3">Whole specimen</tissue>
    </source>
</reference>
<feature type="compositionally biased region" description="Polar residues" evidence="1">
    <location>
        <begin position="673"/>
        <end position="707"/>
    </location>
</feature>
<feature type="compositionally biased region" description="Low complexity" evidence="1">
    <location>
        <begin position="93"/>
        <end position="103"/>
    </location>
</feature>
<feature type="compositionally biased region" description="Polar residues" evidence="1">
    <location>
        <begin position="1156"/>
        <end position="1168"/>
    </location>
</feature>
<feature type="compositionally biased region" description="Basic and acidic residues" evidence="1">
    <location>
        <begin position="464"/>
        <end position="474"/>
    </location>
</feature>
<feature type="compositionally biased region" description="Low complexity" evidence="1">
    <location>
        <begin position="500"/>
        <end position="513"/>
    </location>
</feature>
<keyword evidence="4" id="KW-1185">Reference proteome</keyword>
<evidence type="ECO:0000313" key="3">
    <source>
        <dbReference type="EMBL" id="KAK6173140.1"/>
    </source>
</evidence>
<dbReference type="EMBL" id="JAZGQO010000011">
    <property type="protein sequence ID" value="KAK6173140.1"/>
    <property type="molecule type" value="Genomic_DNA"/>
</dbReference>
<feature type="region of interest" description="Disordered" evidence="1">
    <location>
        <begin position="882"/>
        <end position="914"/>
    </location>
</feature>
<feature type="compositionally biased region" description="Polar residues" evidence="1">
    <location>
        <begin position="770"/>
        <end position="782"/>
    </location>
</feature>
<sequence length="1475" mass="163276">MGIFFWRIMIYFFLPFVTSVIGHPVNQTSSNLTHSTNEDNDLESSHSPIPITSVAPKLKPASLVQTPPLDSFSLNNTSNATIDFMSLDLNDGNSSENETNSSEITPPTTESNDDQIQDSDTQLDDKDADSSDDKDHSKGDDSKPIIVRLMFLAEVSRASDENPSNSTITKIQPIISIDAKSSVANDDQPYFAPPYDKENDLISVLKAPSDIVTDDWPTIKYQPIITSTIENITIPMENKTITSPERLTLVNSSIKRSVTPNPAFRNPIKDMLSRLSSPAQPNGSLLPPGAIQPESSFKVNVSGQSVNSADPAPDLDSLRTILALSSQRRQAANSIPNNVNNQGSNIGFNRQSLPASPPMVFRSNTSTIDRSGSDTVSGPDPSTNVRHISTTNTLRPVDLLDTILALDRNDRFAAGSLPRRQANDMTPTRNRTVLRLDTTTINVTGDLTHNISSQQNGQSNNRQESVHPVEHDYTIRMNPNRQQERILRIPGGDNRRRDSSTTVSGTTSTQSLSQRFRAHINSRYSTKVENADTAHAVDRTLFVNSNQEMVPTRSDQSYNAEIMPQVQDIAQKQSQYPQLRSPANRDLTPAQQSTSYKQIDNNQGVASTRDMQQFRPVLMADPVRSTDSKPLEVNSSSSKTWNPFRNMRYDSTQHNTREFSGVEDIFRLYGNQIPRTGQPQSLPGPTNSNLEQVSQIQTGQSHIQQTTSRHHQQNHNPFTSYHQSSMGNPPLLQTSRSPSILENRQGTPRVESPILREQNPDLNNMDDYKGSQTNPNNQRTSQQMISEPYGQQLGSSQPNTEALSRYQDIANSYPVVTRQTLDIQHGVQSGSNQRHQEVSPTYVSAAPATETNRHTVRGAFQTQSRPAYTQQIRNTFRNEDLNTPLQTSRNQNGNQHRSMGISQVRSPSHNHTYSQQVRIIPSRQEYNPPMDTVSSTQEGISMPSMPDIQSYRHQVRSMGNYYRLPGMDHGVDSSRNPSRDVNLEAPAEYKQQVRLHSSRHDVIPQAQLSGAYMQEIRGASPRNSGNLFISSGQPRALHVNGHYSGNPETQSNPRGSSGSFQSETIVTNTPYNRYYPPNQFSNRESIPTINTENNPANAHTMVASLYNSRGRSSNYTDNIATENTASTQFNNEHNLQAVGRHNGLQSPSAPGRPVLQPSQWDTNGSSLETVHVPVSNQNSPPPNNLPNSAHELPGTTSVSQNISLLELISRIVEATLEPTTSSPVRSALEPNLPHIQNPNTTLDSQAFETFPNDMWNHRGQPSRQFLKFITSHPDYNSLISDVANAASDSSIQHSQPVLNDTNLANTNILGPSAAGQFSDPSLSIQRSVLRDSPDSHGSVPHSNLTQNTASDQSVNLTEVRVNMLKNIRRALAVTTGSRHPLSAMPVLQNRTADDLVVMAVDSIMRMEALRSLDCRSISYMYNVNFMDYMPIACDNSCPPISKCVNVGSIGFCCPLYVTQQMIRYRIVANSADGLS</sequence>
<name>A0AAN8JAE3_PATCE</name>
<gene>
    <name evidence="3" type="ORF">SNE40_016654</name>
</gene>
<feature type="region of interest" description="Disordered" evidence="1">
    <location>
        <begin position="1036"/>
        <end position="1095"/>
    </location>
</feature>